<accession>A0A5C8NP31</accession>
<keyword evidence="2" id="KW-1185">Reference proteome</keyword>
<protein>
    <submittedName>
        <fullName evidence="1">Alternate-type signal peptide domain-containing protein</fullName>
    </submittedName>
</protein>
<name>A0A5C8NP31_9ACTN</name>
<dbReference type="NCBIfam" id="TIGR04089">
    <property type="entry name" value="exp_by_SipW_III"/>
    <property type="match status" value="1"/>
</dbReference>
<evidence type="ECO:0000313" key="2">
    <source>
        <dbReference type="Proteomes" id="UP000321571"/>
    </source>
</evidence>
<comment type="caution">
    <text evidence="1">The sequence shown here is derived from an EMBL/GenBank/DDBJ whole genome shotgun (WGS) entry which is preliminary data.</text>
</comment>
<dbReference type="Proteomes" id="UP000321571">
    <property type="component" value="Unassembled WGS sequence"/>
</dbReference>
<sequence>MKKSTKGAAAAATAGILLLGGAGTLAFWTDSLTVGGGSISSGHLSLDDTTGDDNVCANAPWILDDDEDPMGAEFNPATDKIVPGDVLTKTCTFTVNAVGTHLRATLGTTGGQEGGATDLNAEASVDASFTVGGDSGVTEITDQNDNETVVATITLTFPYGVEDNDSQDDTLTISDYTVTATQVHNS</sequence>
<organism evidence="1 2">
    <name type="scientific">Aeromicrobium terrae</name>
    <dbReference type="NCBI Taxonomy" id="2498846"/>
    <lineage>
        <taxon>Bacteria</taxon>
        <taxon>Bacillati</taxon>
        <taxon>Actinomycetota</taxon>
        <taxon>Actinomycetes</taxon>
        <taxon>Propionibacteriales</taxon>
        <taxon>Nocardioidaceae</taxon>
        <taxon>Aeromicrobium</taxon>
    </lineage>
</organism>
<evidence type="ECO:0000313" key="1">
    <source>
        <dbReference type="EMBL" id="TXL62946.1"/>
    </source>
</evidence>
<dbReference type="InterPro" id="IPR023833">
    <property type="entry name" value="Signal_pept_SipW-depend-type"/>
</dbReference>
<dbReference type="RefSeq" id="WP_147683113.1">
    <property type="nucleotide sequence ID" value="NZ_VDUX01000001.1"/>
</dbReference>
<dbReference type="AlphaFoldDB" id="A0A5C8NP31"/>
<dbReference type="OrthoDB" id="3787434at2"/>
<gene>
    <name evidence="1" type="ORF">FHP06_01525</name>
</gene>
<dbReference type="NCBIfam" id="TIGR04088">
    <property type="entry name" value="cognate_SipW"/>
    <property type="match status" value="1"/>
</dbReference>
<reference evidence="1 2" key="1">
    <citation type="submission" date="2019-06" db="EMBL/GenBank/DDBJ databases">
        <title>Aeromicrobium sp. nov., isolated from a maize field.</title>
        <authorList>
            <person name="Lin S.-Y."/>
            <person name="Tsai C.-F."/>
            <person name="Young C.-C."/>
        </authorList>
    </citation>
    <scope>NUCLEOTIDE SEQUENCE [LARGE SCALE GENOMIC DNA]</scope>
    <source>
        <strain evidence="1 2">CC-CFT486</strain>
    </source>
</reference>
<dbReference type="EMBL" id="VDUX01000001">
    <property type="protein sequence ID" value="TXL62946.1"/>
    <property type="molecule type" value="Genomic_DNA"/>
</dbReference>
<dbReference type="InterPro" id="IPR024006">
    <property type="entry name" value="Alt_signal_exp_actinobact"/>
</dbReference>
<proteinExistence type="predicted"/>